<comment type="caution">
    <text evidence="3">The sequence shown here is derived from an EMBL/GenBank/DDBJ whole genome shotgun (WGS) entry which is preliminary data.</text>
</comment>
<evidence type="ECO:0000313" key="3">
    <source>
        <dbReference type="EMBL" id="CAB3383672.1"/>
    </source>
</evidence>
<feature type="region of interest" description="Disordered" evidence="1">
    <location>
        <begin position="702"/>
        <end position="728"/>
    </location>
</feature>
<evidence type="ECO:0000256" key="2">
    <source>
        <dbReference type="SAM" id="Phobius"/>
    </source>
</evidence>
<proteinExistence type="predicted"/>
<keyword evidence="2" id="KW-0472">Membrane</keyword>
<name>A0A8S1DT22_9INSE</name>
<sequence>MKSEYMESHPVPTPTGTSTKIATPTEVQQKGSFQFDELHLLLICLVLALGSIIIWLILKLMKNNSIANHHGQQLEMAVVNIGPSDDYQNLPTAPANDDGVHNASGEYQEIPDDSDDVILPLQPAERNNDILALSPALPPRNVVHAEMQPALPARNVVHAKILPPLPSIRNDENAAHGQQLEMAVVNIGPSDDYLKLRAAPANDDGVHNTSGEYQEIPHDSDDVILPLQPAGTSDDKVVLSPALPPRNVVHAKILPALPSIRNDENADQGQELEMSAVNVESSDVEIPAAPANDGDGTNPPMQPTDHYLLMHPILPTSNVVHAEMNDSNIALAEPAPLPPLLPRIRSLPRANLASGPVAEPGSSGVSQQIPAAPAAKEYVYEDMRAPLILEVSSSEERLAEEDAVPVAGPEPLHLNGRPPTQDGLEMSAVNYESSDVSQEIPAAPANDGDGTNPPMQPADYYLLMHPILPTINVVHAEMDDSNIAPAKPAPLPPLLPRIRSLPRANLASGPIAEPGSSGVNQQIPAAPAAKEYVYEDMRAPVILEVSSSEERLAEEDAAPVAGPEPLHLNGRPPTQDGLEMAAVNYESSDVSQEIPAAPANDGDNPPLQPADHYLLMHPILPTNNVMHAEMDDSNIAPAEPAPLPPLLPRIRSLPRVNLASGPVAEPGSSGVSQQIPAAPAAKEYVYEDMRAPVILEVSSSEERLAEEDAAPVAGPEPLHLNGRPPTQDGLEMAAVNYESSGACQEIPAAPAEPANDGDGAKLPLQPTERNNENVPLSLALPITRNGENAEMDDSNVVPAEPAPLPPDRPEISSPPRANLAQAACAPVAEPEPLKQNGKPPSQEGLVKEEDEQTHH</sequence>
<organism evidence="3 4">
    <name type="scientific">Cloeon dipterum</name>
    <dbReference type="NCBI Taxonomy" id="197152"/>
    <lineage>
        <taxon>Eukaryota</taxon>
        <taxon>Metazoa</taxon>
        <taxon>Ecdysozoa</taxon>
        <taxon>Arthropoda</taxon>
        <taxon>Hexapoda</taxon>
        <taxon>Insecta</taxon>
        <taxon>Pterygota</taxon>
        <taxon>Palaeoptera</taxon>
        <taxon>Ephemeroptera</taxon>
        <taxon>Pisciforma</taxon>
        <taxon>Baetidae</taxon>
        <taxon>Cloeon</taxon>
    </lineage>
</organism>
<feature type="region of interest" description="Disordered" evidence="1">
    <location>
        <begin position="747"/>
        <end position="855"/>
    </location>
</feature>
<dbReference type="AlphaFoldDB" id="A0A8S1DT22"/>
<feature type="region of interest" description="Disordered" evidence="1">
    <location>
        <begin position="1"/>
        <end position="22"/>
    </location>
</feature>
<feature type="region of interest" description="Disordered" evidence="1">
    <location>
        <begin position="396"/>
        <end position="422"/>
    </location>
</feature>
<dbReference type="Proteomes" id="UP000494165">
    <property type="component" value="Unassembled WGS sequence"/>
</dbReference>
<dbReference type="EMBL" id="CADEPI010000318">
    <property type="protein sequence ID" value="CAB3383672.1"/>
    <property type="molecule type" value="Genomic_DNA"/>
</dbReference>
<reference evidence="3 4" key="1">
    <citation type="submission" date="2020-04" db="EMBL/GenBank/DDBJ databases">
        <authorList>
            <person name="Alioto T."/>
            <person name="Alioto T."/>
            <person name="Gomez Garrido J."/>
        </authorList>
    </citation>
    <scope>NUCLEOTIDE SEQUENCE [LARGE SCALE GENOMIC DNA]</scope>
</reference>
<keyword evidence="2" id="KW-0812">Transmembrane</keyword>
<protein>
    <submittedName>
        <fullName evidence="3">Uncharacterized protein</fullName>
    </submittedName>
</protein>
<keyword evidence="2" id="KW-1133">Transmembrane helix</keyword>
<evidence type="ECO:0000313" key="4">
    <source>
        <dbReference type="Proteomes" id="UP000494165"/>
    </source>
</evidence>
<keyword evidence="4" id="KW-1185">Reference proteome</keyword>
<evidence type="ECO:0000256" key="1">
    <source>
        <dbReference type="SAM" id="MobiDB-lite"/>
    </source>
</evidence>
<gene>
    <name evidence="3" type="ORF">CLODIP_2_CD13923</name>
</gene>
<accession>A0A8S1DT22</accession>
<feature type="transmembrane region" description="Helical" evidence="2">
    <location>
        <begin position="38"/>
        <end position="58"/>
    </location>
</feature>
<feature type="region of interest" description="Disordered" evidence="1">
    <location>
        <begin position="286"/>
        <end position="306"/>
    </location>
</feature>